<dbReference type="Proteomes" id="UP001153737">
    <property type="component" value="Chromosome 1"/>
</dbReference>
<sequence>MEEILKQIKNMESKIDDKLNAMHDDLRNIKLENLQIKKENRDLKQEQMRHQVRIDDIEREIRKKNLIIYGIKEERDNPNENLRKIVKDIASRIEIGINEREDVADISRMGKSIDNKDRPIMVELKSGSLRNEMLREAKKLKGTGVFLSEDFSKHIQEQRKILKEEMKQARQRGHKANLNYNRLYINGDSYTVESLTLNKQMRAGNVAKENIPLDKSRGRKYSERTPELELAESRKVSRTEGRFETPSKN</sequence>
<dbReference type="PANTHER" id="PTHR37445:SF3">
    <property type="entry name" value="ZINC FINGER PHD-TYPE DOMAIN-CONTAINING PROTEIN"/>
    <property type="match status" value="1"/>
</dbReference>
<dbReference type="AlphaFoldDB" id="A0A9P0GHE8"/>
<name>A0A9P0GHE8_PHACE</name>
<evidence type="ECO:0000313" key="4">
    <source>
        <dbReference type="Proteomes" id="UP001153737"/>
    </source>
</evidence>
<evidence type="ECO:0000256" key="2">
    <source>
        <dbReference type="SAM" id="MobiDB-lite"/>
    </source>
</evidence>
<protein>
    <recommendedName>
        <fullName evidence="5">Endonuclease-reverse transcriptase</fullName>
    </recommendedName>
</protein>
<feature type="compositionally biased region" description="Basic and acidic residues" evidence="2">
    <location>
        <begin position="211"/>
        <end position="249"/>
    </location>
</feature>
<organism evidence="3 4">
    <name type="scientific">Phaedon cochleariae</name>
    <name type="common">Mustard beetle</name>
    <dbReference type="NCBI Taxonomy" id="80249"/>
    <lineage>
        <taxon>Eukaryota</taxon>
        <taxon>Metazoa</taxon>
        <taxon>Ecdysozoa</taxon>
        <taxon>Arthropoda</taxon>
        <taxon>Hexapoda</taxon>
        <taxon>Insecta</taxon>
        <taxon>Pterygota</taxon>
        <taxon>Neoptera</taxon>
        <taxon>Endopterygota</taxon>
        <taxon>Coleoptera</taxon>
        <taxon>Polyphaga</taxon>
        <taxon>Cucujiformia</taxon>
        <taxon>Chrysomeloidea</taxon>
        <taxon>Chrysomelidae</taxon>
        <taxon>Chrysomelinae</taxon>
        <taxon>Chrysomelini</taxon>
        <taxon>Phaedon</taxon>
    </lineage>
</organism>
<reference evidence="3" key="2">
    <citation type="submission" date="2022-10" db="EMBL/GenBank/DDBJ databases">
        <authorList>
            <consortium name="ENA_rothamsted_submissions"/>
            <consortium name="culmorum"/>
            <person name="King R."/>
        </authorList>
    </citation>
    <scope>NUCLEOTIDE SEQUENCE</scope>
</reference>
<dbReference type="PANTHER" id="PTHR37445">
    <property type="entry name" value="PROTEIN CBG24663"/>
    <property type="match status" value="1"/>
</dbReference>
<dbReference type="OrthoDB" id="6381026at2759"/>
<proteinExistence type="predicted"/>
<evidence type="ECO:0000313" key="3">
    <source>
        <dbReference type="EMBL" id="CAH1116244.1"/>
    </source>
</evidence>
<feature type="region of interest" description="Disordered" evidence="2">
    <location>
        <begin position="208"/>
        <end position="249"/>
    </location>
</feature>
<dbReference type="Gene3D" id="3.30.70.1820">
    <property type="entry name" value="L1 transposable element, RRM domain"/>
    <property type="match status" value="1"/>
</dbReference>
<feature type="coiled-coil region" evidence="1">
    <location>
        <begin position="1"/>
        <end position="60"/>
    </location>
</feature>
<accession>A0A9P0GHE8</accession>
<evidence type="ECO:0000256" key="1">
    <source>
        <dbReference type="SAM" id="Coils"/>
    </source>
</evidence>
<dbReference type="EMBL" id="OU896707">
    <property type="protein sequence ID" value="CAH1116244.1"/>
    <property type="molecule type" value="Genomic_DNA"/>
</dbReference>
<keyword evidence="1" id="KW-0175">Coiled coil</keyword>
<reference evidence="3" key="1">
    <citation type="submission" date="2022-01" db="EMBL/GenBank/DDBJ databases">
        <authorList>
            <person name="King R."/>
        </authorList>
    </citation>
    <scope>NUCLEOTIDE SEQUENCE</scope>
</reference>
<evidence type="ECO:0008006" key="5">
    <source>
        <dbReference type="Google" id="ProtNLM"/>
    </source>
</evidence>
<keyword evidence="4" id="KW-1185">Reference proteome</keyword>
<gene>
    <name evidence="3" type="ORF">PHAECO_LOCUS1376</name>
</gene>
<feature type="coiled-coil region" evidence="1">
    <location>
        <begin position="152"/>
        <end position="179"/>
    </location>
</feature>